<accession>A0ACB5TVH9</accession>
<organism evidence="1 2">
    <name type="scientific">Candida boidinii</name>
    <name type="common">Yeast</name>
    <dbReference type="NCBI Taxonomy" id="5477"/>
    <lineage>
        <taxon>Eukaryota</taxon>
        <taxon>Fungi</taxon>
        <taxon>Dikarya</taxon>
        <taxon>Ascomycota</taxon>
        <taxon>Saccharomycotina</taxon>
        <taxon>Pichiomycetes</taxon>
        <taxon>Pichiales</taxon>
        <taxon>Pichiaceae</taxon>
        <taxon>Ogataea</taxon>
        <taxon>Ogataea/Candida clade</taxon>
    </lineage>
</organism>
<comment type="caution">
    <text evidence="1">The sequence shown here is derived from an EMBL/GenBank/DDBJ whole genome shotgun (WGS) entry which is preliminary data.</text>
</comment>
<keyword evidence="2" id="KW-1185">Reference proteome</keyword>
<proteinExistence type="predicted"/>
<dbReference type="EMBL" id="BSXV01002418">
    <property type="protein sequence ID" value="GME95682.1"/>
    <property type="molecule type" value="Genomic_DNA"/>
</dbReference>
<name>A0ACB5TVH9_CANBO</name>
<sequence>MFNLVYEDDEDDEIDEDEVFGEDSPLNPANEEDQEDYCPGGYHPAFLGEHYKNSRYILVRKLGWGHFSTVWLAKDTKKNRHVAMKIVRSARNYRETAIDEIKLLSKINHTDPLHPGHDHLIKLLDYFDHKGENGTHICMVFEVLGENLLSLIKRYKHKGLPLKFVKQISKQILFAMDFLHRQCGIIHTDIKPENIMLEIEDVEKIVEFLENTEREKLILRKVSTRLSSNKNSINNLSKSNSNSVHSNTNTSITSNNNNNNNNNDQEQKQPLQSKSSSQIQSYNIPQSQSSLNRNPSSVHKVDSIDIKIPLPTAASEENSPQFSMRKARRHTIITGSQPLPSPLRSRSASFFTSPLSSALNSLNDNGTSTSNNRSSHNSTGATDEYENMNSLSNSNLSPIQNSGSNASMGGFDFSSYTDNKNSIQNLQDLMKKPHLLKSMIDEDPLSVPPPSADEIQDDDIIKIKIADLGNACWVYKHFTEDVQTRQYRSPEVILGAPWGCSADIWSVGCLIFELITGDYLFDPTEGPSFGKNDDHLAQIIELVGAIPPDVIAAGYDAKKYFHSDCKHLRKIRNLKPWPLESVLLEKYKFSESDSHEITDFLSGMLITDPRLRMDAAGLSNHYWLNDSNVEGYIDREIGTRGEDIPGWYKEVKRHSDH</sequence>
<evidence type="ECO:0000313" key="1">
    <source>
        <dbReference type="EMBL" id="GME95682.1"/>
    </source>
</evidence>
<evidence type="ECO:0000313" key="2">
    <source>
        <dbReference type="Proteomes" id="UP001165101"/>
    </source>
</evidence>
<protein>
    <submittedName>
        <fullName evidence="1">Unnamed protein product</fullName>
    </submittedName>
</protein>
<reference evidence="1" key="1">
    <citation type="submission" date="2023-04" db="EMBL/GenBank/DDBJ databases">
        <title>Candida boidinii NBRC 1967.</title>
        <authorList>
            <person name="Ichikawa N."/>
            <person name="Sato H."/>
            <person name="Tonouchi N."/>
        </authorList>
    </citation>
    <scope>NUCLEOTIDE SEQUENCE</scope>
    <source>
        <strain evidence="1">NBRC 1967</strain>
    </source>
</reference>
<gene>
    <name evidence="1" type="ORF">Cboi01_000400900</name>
</gene>
<dbReference type="Proteomes" id="UP001165101">
    <property type="component" value="Unassembled WGS sequence"/>
</dbReference>